<dbReference type="EMBL" id="AZBU02000001">
    <property type="protein sequence ID" value="TMS37400.1"/>
    <property type="molecule type" value="Genomic_DNA"/>
</dbReference>
<proteinExistence type="predicted"/>
<protein>
    <recommendedName>
        <fullName evidence="6">Major facilitator superfamily (MFS) profile domain-containing protein</fullName>
    </recommendedName>
</protein>
<dbReference type="Pfam" id="PF00083">
    <property type="entry name" value="Sugar_tr"/>
    <property type="match status" value="1"/>
</dbReference>
<dbReference type="InterPro" id="IPR005828">
    <property type="entry name" value="MFS_sugar_transport-like"/>
</dbReference>
<dbReference type="Gene3D" id="1.20.1250.20">
    <property type="entry name" value="MFS general substrate transporter like domains"/>
    <property type="match status" value="1"/>
</dbReference>
<dbReference type="CDD" id="cd17317">
    <property type="entry name" value="MFS_SLC22"/>
    <property type="match status" value="1"/>
</dbReference>
<comment type="subcellular location">
    <subcellularLocation>
        <location evidence="1">Membrane</location>
        <topology evidence="1">Multi-pass membrane protein</topology>
    </subcellularLocation>
</comment>
<evidence type="ECO:0000256" key="3">
    <source>
        <dbReference type="ARBA" id="ARBA00022989"/>
    </source>
</evidence>
<gene>
    <name evidence="7" type="ORF">L596_004337</name>
</gene>
<dbReference type="PANTHER" id="PTHR24064">
    <property type="entry name" value="SOLUTE CARRIER FAMILY 22 MEMBER"/>
    <property type="match status" value="1"/>
</dbReference>
<reference evidence="7 8" key="1">
    <citation type="journal article" date="2015" name="Genome Biol.">
        <title>Comparative genomics of Steinernema reveals deeply conserved gene regulatory networks.</title>
        <authorList>
            <person name="Dillman A.R."/>
            <person name="Macchietto M."/>
            <person name="Porter C.F."/>
            <person name="Rogers A."/>
            <person name="Williams B."/>
            <person name="Antoshechkin I."/>
            <person name="Lee M.M."/>
            <person name="Goodwin Z."/>
            <person name="Lu X."/>
            <person name="Lewis E.E."/>
            <person name="Goodrich-Blair H."/>
            <person name="Stock S.P."/>
            <person name="Adams B.J."/>
            <person name="Sternberg P.W."/>
            <person name="Mortazavi A."/>
        </authorList>
    </citation>
    <scope>NUCLEOTIDE SEQUENCE [LARGE SCALE GENOMIC DNA]</scope>
    <source>
        <strain evidence="7 8">ALL</strain>
    </source>
</reference>
<sequence length="537" mass="60185">MKFDELLFSHLGEFGRYQKVQFLLVCLPTIFTAMHALSWTFSAAHLPHRCRLAEETESADYWTKSPLLAKTDCDLTVHTELRDCPYKECQLGNETTCPYGYVFDRSQIHNSAINEWGIVCENSIWKAVIQSAYYVGQMFGSLIFGFLGDRIGRKKVFIIAILTQIVCGLLMVVAPHWMFYGTLRAGVGFAHPGIFVIAVVIGMELVGPSKRKIASVISGAFFALGQAALGVLAYYIRDFHYLQAAIAAPTLVFIVYFWVIPESARWLVSQRRFEEADEVLQRAARMNKTSLPEKWWEEIEIADEKSGGKAAHERKYNFLDLIRTPKTRMRTIGTFICWPVVSMIYYGVSMNTNFLGGNLYSTFIFGAVMEIPALFLVFLLIDRIGRKPLLAGGYLIAALCMLSNLVITDDSHWIISMIQFLVIKGSITGTYATIYTFTPELFPTVIRNTAMGCCSMIARVGAIIASYIAMWLVEVHGKKLMIVPFGTAALIAFFAVIFMLPETMGHPLPETIEQIECGVDPTPSAEMEPLSTKEKEG</sequence>
<feature type="transmembrane region" description="Helical" evidence="5">
    <location>
        <begin position="156"/>
        <end position="179"/>
    </location>
</feature>
<keyword evidence="8" id="KW-1185">Reference proteome</keyword>
<evidence type="ECO:0000259" key="6">
    <source>
        <dbReference type="PROSITE" id="PS50850"/>
    </source>
</evidence>
<feature type="transmembrane region" description="Helical" evidence="5">
    <location>
        <begin position="360"/>
        <end position="381"/>
    </location>
</feature>
<evidence type="ECO:0000313" key="8">
    <source>
        <dbReference type="Proteomes" id="UP000298663"/>
    </source>
</evidence>
<feature type="domain" description="Major facilitator superfamily (MFS) profile" evidence="6">
    <location>
        <begin position="58"/>
        <end position="504"/>
    </location>
</feature>
<organism evidence="7 8">
    <name type="scientific">Steinernema carpocapsae</name>
    <name type="common">Entomopathogenic nematode</name>
    <dbReference type="NCBI Taxonomy" id="34508"/>
    <lineage>
        <taxon>Eukaryota</taxon>
        <taxon>Metazoa</taxon>
        <taxon>Ecdysozoa</taxon>
        <taxon>Nematoda</taxon>
        <taxon>Chromadorea</taxon>
        <taxon>Rhabditida</taxon>
        <taxon>Tylenchina</taxon>
        <taxon>Panagrolaimomorpha</taxon>
        <taxon>Strongyloidoidea</taxon>
        <taxon>Steinernematidae</taxon>
        <taxon>Steinernema</taxon>
    </lineage>
</organism>
<feature type="transmembrane region" description="Helical" evidence="5">
    <location>
        <begin position="20"/>
        <end position="41"/>
    </location>
</feature>
<feature type="transmembrane region" description="Helical" evidence="5">
    <location>
        <begin position="449"/>
        <end position="469"/>
    </location>
</feature>
<dbReference type="OrthoDB" id="3936150at2759"/>
<evidence type="ECO:0000256" key="5">
    <source>
        <dbReference type="SAM" id="Phobius"/>
    </source>
</evidence>
<dbReference type="InterPro" id="IPR005829">
    <property type="entry name" value="Sugar_transporter_CS"/>
</dbReference>
<feature type="transmembrane region" description="Helical" evidence="5">
    <location>
        <begin position="185"/>
        <end position="206"/>
    </location>
</feature>
<evidence type="ECO:0000313" key="7">
    <source>
        <dbReference type="EMBL" id="TMS37400.1"/>
    </source>
</evidence>
<feature type="transmembrane region" description="Helical" evidence="5">
    <location>
        <begin position="481"/>
        <end position="500"/>
    </location>
</feature>
<dbReference type="InterPro" id="IPR020846">
    <property type="entry name" value="MFS_dom"/>
</dbReference>
<keyword evidence="2 5" id="KW-0812">Transmembrane</keyword>
<feature type="transmembrane region" description="Helical" evidence="5">
    <location>
        <begin position="241"/>
        <end position="260"/>
    </location>
</feature>
<accession>A0A4U8UVF9</accession>
<evidence type="ECO:0000256" key="4">
    <source>
        <dbReference type="ARBA" id="ARBA00023136"/>
    </source>
</evidence>
<dbReference type="InterPro" id="IPR036259">
    <property type="entry name" value="MFS_trans_sf"/>
</dbReference>
<feature type="transmembrane region" description="Helical" evidence="5">
    <location>
        <begin position="413"/>
        <end position="437"/>
    </location>
</feature>
<dbReference type="STRING" id="34508.A0A4U8UVF9"/>
<comment type="caution">
    <text evidence="7">The sequence shown here is derived from an EMBL/GenBank/DDBJ whole genome shotgun (WGS) entry which is preliminary data.</text>
</comment>
<evidence type="ECO:0000256" key="1">
    <source>
        <dbReference type="ARBA" id="ARBA00004141"/>
    </source>
</evidence>
<reference evidence="7 8" key="2">
    <citation type="journal article" date="2019" name="G3 (Bethesda)">
        <title>Hybrid Assembly of the Genome of the Entomopathogenic Nematode Steinernema carpocapsae Identifies the X-Chromosome.</title>
        <authorList>
            <person name="Serra L."/>
            <person name="Macchietto M."/>
            <person name="Macias-Munoz A."/>
            <person name="McGill C.J."/>
            <person name="Rodriguez I.M."/>
            <person name="Rodriguez B."/>
            <person name="Murad R."/>
            <person name="Mortazavi A."/>
        </authorList>
    </citation>
    <scope>NUCLEOTIDE SEQUENCE [LARGE SCALE GENOMIC DNA]</scope>
    <source>
        <strain evidence="7 8">ALL</strain>
    </source>
</reference>
<evidence type="ECO:0000256" key="2">
    <source>
        <dbReference type="ARBA" id="ARBA00022692"/>
    </source>
</evidence>
<dbReference type="Proteomes" id="UP000298663">
    <property type="component" value="Unassembled WGS sequence"/>
</dbReference>
<keyword evidence="4 5" id="KW-0472">Membrane</keyword>
<feature type="transmembrane region" description="Helical" evidence="5">
    <location>
        <begin position="388"/>
        <end position="407"/>
    </location>
</feature>
<dbReference type="GO" id="GO:0016020">
    <property type="term" value="C:membrane"/>
    <property type="evidence" value="ECO:0007669"/>
    <property type="project" value="UniProtKB-SubCell"/>
</dbReference>
<dbReference type="GO" id="GO:0022857">
    <property type="term" value="F:transmembrane transporter activity"/>
    <property type="evidence" value="ECO:0007669"/>
    <property type="project" value="InterPro"/>
</dbReference>
<name>A0A4U8UVF9_STECR</name>
<feature type="transmembrane region" description="Helical" evidence="5">
    <location>
        <begin position="331"/>
        <end position="348"/>
    </location>
</feature>
<keyword evidence="3 5" id="KW-1133">Transmembrane helix</keyword>
<dbReference type="PROSITE" id="PS00216">
    <property type="entry name" value="SUGAR_TRANSPORT_1"/>
    <property type="match status" value="1"/>
</dbReference>
<feature type="transmembrane region" description="Helical" evidence="5">
    <location>
        <begin position="213"/>
        <end position="235"/>
    </location>
</feature>
<dbReference type="PROSITE" id="PS50850">
    <property type="entry name" value="MFS"/>
    <property type="match status" value="1"/>
</dbReference>
<dbReference type="AlphaFoldDB" id="A0A4U8UVF9"/>
<dbReference type="SUPFAM" id="SSF103473">
    <property type="entry name" value="MFS general substrate transporter"/>
    <property type="match status" value="1"/>
</dbReference>